<evidence type="ECO:0000256" key="4">
    <source>
        <dbReference type="ARBA" id="ARBA00023136"/>
    </source>
</evidence>
<organism evidence="6 7">
    <name type="scientific">Flagellimonas lutimaris</name>
    <dbReference type="NCBI Taxonomy" id="475082"/>
    <lineage>
        <taxon>Bacteria</taxon>
        <taxon>Pseudomonadati</taxon>
        <taxon>Bacteroidota</taxon>
        <taxon>Flavobacteriia</taxon>
        <taxon>Flavobacteriales</taxon>
        <taxon>Flavobacteriaceae</taxon>
        <taxon>Flagellimonas</taxon>
    </lineage>
</organism>
<dbReference type="OrthoDB" id="9770347at2"/>
<evidence type="ECO:0000256" key="5">
    <source>
        <dbReference type="SAM" id="Phobius"/>
    </source>
</evidence>
<feature type="transmembrane region" description="Helical" evidence="5">
    <location>
        <begin position="69"/>
        <end position="91"/>
    </location>
</feature>
<evidence type="ECO:0000256" key="1">
    <source>
        <dbReference type="ARBA" id="ARBA00004141"/>
    </source>
</evidence>
<dbReference type="CDD" id="cd13128">
    <property type="entry name" value="MATE_Wzx_like"/>
    <property type="match status" value="1"/>
</dbReference>
<dbReference type="InterPro" id="IPR002797">
    <property type="entry name" value="Polysacc_synth"/>
</dbReference>
<dbReference type="InterPro" id="IPR052556">
    <property type="entry name" value="PolySynth_Transporter"/>
</dbReference>
<comment type="caution">
    <text evidence="6">The sequence shown here is derived from an EMBL/GenBank/DDBJ whole genome shotgun (WGS) entry which is preliminary data.</text>
</comment>
<evidence type="ECO:0000313" key="6">
    <source>
        <dbReference type="EMBL" id="RIV30534.1"/>
    </source>
</evidence>
<comment type="subcellular location">
    <subcellularLocation>
        <location evidence="1">Membrane</location>
        <topology evidence="1">Multi-pass membrane protein</topology>
    </subcellularLocation>
</comment>
<dbReference type="AlphaFoldDB" id="A0A3A1N321"/>
<keyword evidence="7" id="KW-1185">Reference proteome</keyword>
<keyword evidence="4 5" id="KW-0472">Membrane</keyword>
<evidence type="ECO:0000256" key="2">
    <source>
        <dbReference type="ARBA" id="ARBA00022692"/>
    </source>
</evidence>
<sequence>MGERIFRLAIALTVGVMVTRYLGPEDFGTFSYAQSFVGLFTAFSSLGLTDILVRELLKSKEKHYELMGTSFWLQTFGSCFIMVSLICFVLLNNNKPLTNKIILIVGFTTFLHSFNVITSFFNSQVKSKFNAIPAFLGITISSLLKIYGIWQQASLIFFVYILVFDTLFLALGQIYYYIKSSNRLKKWTFKRATAKALLKDSWPLILSGIVISIYMKIDQIMIKELISNAAVGQYAAAVRLSEAWYFIPMIICTSVFPAILNAKTKSIELYKERLSNLYDLMVFLGIAVIIPVLLFADWGIQFLYGSDFDQTAFVLKIHIWAGVFVFLGVANRRWFISENLQVYQTICLGFGMITNIILNIIMIPKLGIAGAAYATLISQFVASVLAPAFFSKTRESFYMMIQSLLFISFFNKILRR</sequence>
<protein>
    <submittedName>
        <fullName evidence="6">Flippase</fullName>
    </submittedName>
</protein>
<name>A0A3A1N321_9FLAO</name>
<proteinExistence type="predicted"/>
<dbReference type="Pfam" id="PF01943">
    <property type="entry name" value="Polysacc_synt"/>
    <property type="match status" value="1"/>
</dbReference>
<dbReference type="PANTHER" id="PTHR43424">
    <property type="entry name" value="LOCUS PUTATIVE PROTEIN 1-RELATED"/>
    <property type="match status" value="1"/>
</dbReference>
<feature type="transmembrane region" description="Helical" evidence="5">
    <location>
        <begin position="129"/>
        <end position="150"/>
    </location>
</feature>
<evidence type="ECO:0000313" key="7">
    <source>
        <dbReference type="Proteomes" id="UP000266067"/>
    </source>
</evidence>
<dbReference type="EMBL" id="QXFH01000077">
    <property type="protein sequence ID" value="RIV30534.1"/>
    <property type="molecule type" value="Genomic_DNA"/>
</dbReference>
<feature type="transmembrane region" description="Helical" evidence="5">
    <location>
        <begin position="312"/>
        <end position="330"/>
    </location>
</feature>
<reference evidence="6 7" key="1">
    <citation type="submission" date="2018-08" db="EMBL/GenBank/DDBJ databases">
        <title>Proposal of Muricauda 72 sp.nov. and Muricauda NH166 sp.nov., isolated from seawater.</title>
        <authorList>
            <person name="Cheng H."/>
            <person name="Wu Y.-H."/>
            <person name="Guo L.-L."/>
            <person name="Xu X.-W."/>
        </authorList>
    </citation>
    <scope>NUCLEOTIDE SEQUENCE [LARGE SCALE GENOMIC DNA]</scope>
    <source>
        <strain evidence="6 7">KCTC 22173</strain>
    </source>
</reference>
<evidence type="ECO:0000256" key="3">
    <source>
        <dbReference type="ARBA" id="ARBA00022989"/>
    </source>
</evidence>
<feature type="transmembrane region" description="Helical" evidence="5">
    <location>
        <begin position="280"/>
        <end position="300"/>
    </location>
</feature>
<accession>A0A3A1N321</accession>
<feature type="transmembrane region" description="Helical" evidence="5">
    <location>
        <begin position="243"/>
        <end position="260"/>
    </location>
</feature>
<feature type="transmembrane region" description="Helical" evidence="5">
    <location>
        <begin position="97"/>
        <end position="117"/>
    </location>
</feature>
<feature type="transmembrane region" description="Helical" evidence="5">
    <location>
        <begin position="368"/>
        <end position="390"/>
    </location>
</feature>
<dbReference type="PANTHER" id="PTHR43424:SF1">
    <property type="entry name" value="LOCUS PUTATIVE PROTEIN 1-RELATED"/>
    <property type="match status" value="1"/>
</dbReference>
<dbReference type="GO" id="GO:0016020">
    <property type="term" value="C:membrane"/>
    <property type="evidence" value="ECO:0007669"/>
    <property type="project" value="UniProtKB-SubCell"/>
</dbReference>
<keyword evidence="3 5" id="KW-1133">Transmembrane helix</keyword>
<feature type="transmembrane region" description="Helical" evidence="5">
    <location>
        <begin position="342"/>
        <end position="362"/>
    </location>
</feature>
<feature type="transmembrane region" description="Helical" evidence="5">
    <location>
        <begin position="156"/>
        <end position="176"/>
    </location>
</feature>
<dbReference type="Proteomes" id="UP000266067">
    <property type="component" value="Unassembled WGS sequence"/>
</dbReference>
<feature type="transmembrane region" description="Helical" evidence="5">
    <location>
        <begin position="5"/>
        <end position="23"/>
    </location>
</feature>
<keyword evidence="2 5" id="KW-0812">Transmembrane</keyword>
<gene>
    <name evidence="6" type="ORF">D2V08_15705</name>
</gene>